<evidence type="ECO:0000313" key="4">
    <source>
        <dbReference type="EMBL" id="ORZ38220.1"/>
    </source>
</evidence>
<dbReference type="InterPro" id="IPR029063">
    <property type="entry name" value="SAM-dependent_MTases_sf"/>
</dbReference>
<keyword evidence="4" id="KW-0808">Transferase</keyword>
<evidence type="ECO:0000256" key="1">
    <source>
        <dbReference type="ARBA" id="ARBA00009741"/>
    </source>
</evidence>
<dbReference type="STRING" id="765915.A0A1Y2HUF2"/>
<accession>A0A1Y2HUF2</accession>
<evidence type="ECO:0000313" key="5">
    <source>
        <dbReference type="Proteomes" id="UP000193411"/>
    </source>
</evidence>
<dbReference type="SUPFAM" id="SSF53335">
    <property type="entry name" value="S-adenosyl-L-methionine-dependent methyltransferases"/>
    <property type="match status" value="1"/>
</dbReference>
<dbReference type="InterPro" id="IPR007848">
    <property type="entry name" value="Small_mtfrase_dom"/>
</dbReference>
<dbReference type="GO" id="GO:0003676">
    <property type="term" value="F:nucleic acid binding"/>
    <property type="evidence" value="ECO:0007669"/>
    <property type="project" value="InterPro"/>
</dbReference>
<dbReference type="PROSITE" id="PS00092">
    <property type="entry name" value="N6_MTASE"/>
    <property type="match status" value="1"/>
</dbReference>
<evidence type="ECO:0000256" key="2">
    <source>
        <dbReference type="ARBA" id="ARBA00041374"/>
    </source>
</evidence>
<name>A0A1Y2HUF2_9FUNG</name>
<dbReference type="EMBL" id="MCFL01000009">
    <property type="protein sequence ID" value="ORZ38220.1"/>
    <property type="molecule type" value="Genomic_DNA"/>
</dbReference>
<protein>
    <recommendedName>
        <fullName evidence="2">Methyltransferase-like protein 5</fullName>
    </recommendedName>
</protein>
<dbReference type="GO" id="GO:0008988">
    <property type="term" value="F:rRNA (adenine-N6-)-methyltransferase activity"/>
    <property type="evidence" value="ECO:0007669"/>
    <property type="project" value="TreeGrafter"/>
</dbReference>
<proteinExistence type="inferred from homology"/>
<dbReference type="PANTHER" id="PTHR23290:SF0">
    <property type="entry name" value="RRNA N6-ADENOSINE-METHYLTRANSFERASE METTL5"/>
    <property type="match status" value="1"/>
</dbReference>
<dbReference type="Gene3D" id="3.40.50.150">
    <property type="entry name" value="Vaccinia Virus protein VP39"/>
    <property type="match status" value="1"/>
</dbReference>
<keyword evidence="5" id="KW-1185">Reference proteome</keyword>
<comment type="similarity">
    <text evidence="1">Belongs to the methyltransferase superfamily. PrmA family.</text>
</comment>
<feature type="domain" description="Methyltransferase small" evidence="3">
    <location>
        <begin position="48"/>
        <end position="145"/>
    </location>
</feature>
<dbReference type="InterPro" id="IPR051720">
    <property type="entry name" value="rRNA_MeTrfase/Polyamine_Synth"/>
</dbReference>
<comment type="caution">
    <text evidence="4">The sequence shown here is derived from an EMBL/GenBank/DDBJ whole genome shotgun (WGS) entry which is preliminary data.</text>
</comment>
<dbReference type="CDD" id="cd02440">
    <property type="entry name" value="AdoMet_MTases"/>
    <property type="match status" value="1"/>
</dbReference>
<keyword evidence="4" id="KW-0489">Methyltransferase</keyword>
<dbReference type="Proteomes" id="UP000193411">
    <property type="component" value="Unassembled WGS sequence"/>
</dbReference>
<dbReference type="OrthoDB" id="7848332at2759"/>
<gene>
    <name evidence="4" type="ORF">BCR44DRAFT_116506</name>
</gene>
<sequence>MKLKDLESHLSHVRPFAAPKWHLEQYPTSAHLAARMLYTAESMYSDICDSHVVDLGTGAGMLAIASAMMGAGHVTAVDIDTDALAVCRENLRECECEDLVDLVHADLGGEQIPLRGGAQFDVVVTNPPFGTKNSAGIDVRFLQHAVGLAPVVYSLHKSSTREYLKKRAADWGCDFEVVAEMKFDIPQMYKFHKKKSVDVMVDLIRLERKPPSNSGRR</sequence>
<dbReference type="PANTHER" id="PTHR23290">
    <property type="entry name" value="RRNA N6-ADENOSINE-METHYLTRANSFERASE METTL5"/>
    <property type="match status" value="1"/>
</dbReference>
<evidence type="ECO:0000259" key="3">
    <source>
        <dbReference type="Pfam" id="PF05175"/>
    </source>
</evidence>
<reference evidence="4 5" key="1">
    <citation type="submission" date="2016-07" db="EMBL/GenBank/DDBJ databases">
        <title>Pervasive Adenine N6-methylation of Active Genes in Fungi.</title>
        <authorList>
            <consortium name="DOE Joint Genome Institute"/>
            <person name="Mondo S.J."/>
            <person name="Dannebaum R.O."/>
            <person name="Kuo R.C."/>
            <person name="Labutti K."/>
            <person name="Haridas S."/>
            <person name="Kuo A."/>
            <person name="Salamov A."/>
            <person name="Ahrendt S.R."/>
            <person name="Lipzen A."/>
            <person name="Sullivan W."/>
            <person name="Andreopoulos W.B."/>
            <person name="Clum A."/>
            <person name="Lindquist E."/>
            <person name="Daum C."/>
            <person name="Ramamoorthy G.K."/>
            <person name="Gryganskyi A."/>
            <person name="Culley D."/>
            <person name="Magnuson J.K."/>
            <person name="James T.Y."/>
            <person name="O'Malley M.A."/>
            <person name="Stajich J.E."/>
            <person name="Spatafora J.W."/>
            <person name="Visel A."/>
            <person name="Grigoriev I.V."/>
        </authorList>
    </citation>
    <scope>NUCLEOTIDE SEQUENCE [LARGE SCALE GENOMIC DNA]</scope>
    <source>
        <strain evidence="4 5">PL171</strain>
    </source>
</reference>
<dbReference type="InterPro" id="IPR002052">
    <property type="entry name" value="DNA_methylase_N6_adenine_CS"/>
</dbReference>
<dbReference type="Pfam" id="PF05175">
    <property type="entry name" value="MTS"/>
    <property type="match status" value="1"/>
</dbReference>
<organism evidence="4 5">
    <name type="scientific">Catenaria anguillulae PL171</name>
    <dbReference type="NCBI Taxonomy" id="765915"/>
    <lineage>
        <taxon>Eukaryota</taxon>
        <taxon>Fungi</taxon>
        <taxon>Fungi incertae sedis</taxon>
        <taxon>Blastocladiomycota</taxon>
        <taxon>Blastocladiomycetes</taxon>
        <taxon>Blastocladiales</taxon>
        <taxon>Catenariaceae</taxon>
        <taxon>Catenaria</taxon>
    </lineage>
</organism>
<dbReference type="AlphaFoldDB" id="A0A1Y2HUF2"/>